<feature type="compositionally biased region" description="Acidic residues" evidence="2">
    <location>
        <begin position="140"/>
        <end position="152"/>
    </location>
</feature>
<dbReference type="OrthoDB" id="10261348at2759"/>
<evidence type="ECO:0000313" key="5">
    <source>
        <dbReference type="WBParaSite" id="ECPE_0001551001-mRNA-1"/>
    </source>
</evidence>
<dbReference type="PANTHER" id="PTHR31551:SF1">
    <property type="entry name" value="COILED-COIL DOMAIN-CONTAINING PROTEIN 12"/>
    <property type="match status" value="1"/>
</dbReference>
<evidence type="ECO:0000313" key="4">
    <source>
        <dbReference type="Proteomes" id="UP000272942"/>
    </source>
</evidence>
<name>A0A183B8D5_9TREM</name>
<dbReference type="PANTHER" id="PTHR31551">
    <property type="entry name" value="PRE-MRNA-SPLICING FACTOR CWF18"/>
    <property type="match status" value="1"/>
</dbReference>
<reference evidence="3 4" key="2">
    <citation type="submission" date="2018-11" db="EMBL/GenBank/DDBJ databases">
        <authorList>
            <consortium name="Pathogen Informatics"/>
        </authorList>
    </citation>
    <scope>NUCLEOTIDE SEQUENCE [LARGE SCALE GENOMIC DNA]</scope>
    <source>
        <strain evidence="3 4">Egypt</strain>
    </source>
</reference>
<reference evidence="5" key="1">
    <citation type="submission" date="2016-06" db="UniProtKB">
        <authorList>
            <consortium name="WormBaseParasite"/>
        </authorList>
    </citation>
    <scope>IDENTIFICATION</scope>
</reference>
<gene>
    <name evidence="3" type="ORF">ECPE_LOCUS15470</name>
</gene>
<sequence length="263" mass="29419">MCTLWETVEECWDQDAEARLSAGCVTKRLTTLAQQAHVDLDFAGTPVVASRADLTCPSRDEDRTHSTPNHSEVLGPECSGPVPMTDLDLDADDVIEEGVIANKTDDNPSVGHLRDEALRRKRRLMQLRQRNARKANGTAEDSDDNHDVESEELPLPKPIFRNYKPQSENLKDGELPSAPMVDLTTLVTEQLEAATAPVVVEEVNLMNLAPRKPDWDLKRGVEKKLQKLERRTQRAIAELIRERLRETKTDLATAVSQLPGPFN</sequence>
<dbReference type="GO" id="GO:0005684">
    <property type="term" value="C:U2-type spliceosomal complex"/>
    <property type="evidence" value="ECO:0007669"/>
    <property type="project" value="TreeGrafter"/>
</dbReference>
<dbReference type="Pfam" id="PF08315">
    <property type="entry name" value="cwf18"/>
    <property type="match status" value="1"/>
</dbReference>
<organism evidence="5">
    <name type="scientific">Echinostoma caproni</name>
    <dbReference type="NCBI Taxonomy" id="27848"/>
    <lineage>
        <taxon>Eukaryota</taxon>
        <taxon>Metazoa</taxon>
        <taxon>Spiralia</taxon>
        <taxon>Lophotrochozoa</taxon>
        <taxon>Platyhelminthes</taxon>
        <taxon>Trematoda</taxon>
        <taxon>Digenea</taxon>
        <taxon>Plagiorchiida</taxon>
        <taxon>Echinostomata</taxon>
        <taxon>Echinostomatoidea</taxon>
        <taxon>Echinostomatidae</taxon>
        <taxon>Echinostoma</taxon>
    </lineage>
</organism>
<dbReference type="AlphaFoldDB" id="A0A183B8D5"/>
<feature type="region of interest" description="Disordered" evidence="2">
    <location>
        <begin position="56"/>
        <end position="87"/>
    </location>
</feature>
<dbReference type="GO" id="GO:0071014">
    <property type="term" value="C:post-mRNA release spliceosomal complex"/>
    <property type="evidence" value="ECO:0007669"/>
    <property type="project" value="TreeGrafter"/>
</dbReference>
<protein>
    <submittedName>
        <fullName evidence="5">Coiled-coil domain-containing protein 12</fullName>
    </submittedName>
</protein>
<evidence type="ECO:0000256" key="2">
    <source>
        <dbReference type="SAM" id="MobiDB-lite"/>
    </source>
</evidence>
<evidence type="ECO:0000256" key="1">
    <source>
        <dbReference type="SAM" id="Coils"/>
    </source>
</evidence>
<proteinExistence type="predicted"/>
<accession>A0A183B8D5</accession>
<keyword evidence="1" id="KW-0175">Coiled coil</keyword>
<dbReference type="WBParaSite" id="ECPE_0001551001-mRNA-1">
    <property type="protein sequence ID" value="ECPE_0001551001-mRNA-1"/>
    <property type="gene ID" value="ECPE_0001551001"/>
</dbReference>
<feature type="region of interest" description="Disordered" evidence="2">
    <location>
        <begin position="129"/>
        <end position="162"/>
    </location>
</feature>
<evidence type="ECO:0000313" key="3">
    <source>
        <dbReference type="EMBL" id="VDP92742.1"/>
    </source>
</evidence>
<keyword evidence="4" id="KW-1185">Reference proteome</keyword>
<dbReference type="EMBL" id="UZAN01060670">
    <property type="protein sequence ID" value="VDP92742.1"/>
    <property type="molecule type" value="Genomic_DNA"/>
</dbReference>
<dbReference type="Proteomes" id="UP000272942">
    <property type="component" value="Unassembled WGS sequence"/>
</dbReference>
<dbReference type="InterPro" id="IPR013169">
    <property type="entry name" value="mRNA_splic_Cwf18-like"/>
</dbReference>
<feature type="coiled-coil region" evidence="1">
    <location>
        <begin position="218"/>
        <end position="245"/>
    </location>
</feature>